<feature type="transmembrane region" description="Helical" evidence="2">
    <location>
        <begin position="161"/>
        <end position="186"/>
    </location>
</feature>
<feature type="transmembrane region" description="Helical" evidence="2">
    <location>
        <begin position="232"/>
        <end position="254"/>
    </location>
</feature>
<feature type="transmembrane region" description="Helical" evidence="2">
    <location>
        <begin position="274"/>
        <end position="298"/>
    </location>
</feature>
<comment type="caution">
    <text evidence="3">The sequence shown here is derived from an EMBL/GenBank/DDBJ whole genome shotgun (WGS) entry which is preliminary data.</text>
</comment>
<sequence>MAFDYGSIDLGLKNPFKKEGYTTAIRGAIQTLLGLYLLITAASLVKEDSGTGWILVLFGLFLLAGGLTATGKGIYATMRYFVGRNHPTSLARNFSKSELSTAQEEAKYVAYKAKTLEEMLVGRKNSTFVEPQGFLARLLHTFIPKLLFMPYPIRNMSQKLFGAWVQTITALISYGFVAFVSLAGFAGEIGELTFPIYSTLLMLYLLVVWRGAGKPIARSAEKNIDSLGTGNLVKVISLSLLLPVVIGTVLTWIMSSTELTHSDVELWLANLPSLNTALYLVALFILATACTAIILFMVRKRLAHANPKAEVSELRENWQESVHPNEIFINLDNLVMANRRYKEVPNRVYKELDPQLEEQVDGKGGFKGELLQEIQPKVKPMDLGESFDKARLVSLISGNALFILAVIVTFSLAYSIVDIYQFVKASAVSSTKELFDDALFADFSSLLMAAFQLFLIGYLIKSFALLLTNVAHLFFAEIQFESLLVYFKCEGTFTESKIATGTGIHDSTRSENTLVRSSITPWIITSRVVSTTFADTGMKNLEHPRTILEMHKNDDELQAIKGDVIAFLKDRESIASITSARDLGNASQIHQLNQQTRAMPSQDKIAQDDEAAGYLRQEEDRTEDNKP</sequence>
<evidence type="ECO:0000256" key="2">
    <source>
        <dbReference type="SAM" id="Phobius"/>
    </source>
</evidence>
<feature type="transmembrane region" description="Helical" evidence="2">
    <location>
        <begin position="192"/>
        <end position="212"/>
    </location>
</feature>
<evidence type="ECO:0000313" key="3">
    <source>
        <dbReference type="EMBL" id="GAA0813460.1"/>
    </source>
</evidence>
<keyword evidence="2" id="KW-1133">Transmembrane helix</keyword>
<keyword evidence="4" id="KW-1185">Reference proteome</keyword>
<dbReference type="EMBL" id="BAAAFA010000002">
    <property type="protein sequence ID" value="GAA0813460.1"/>
    <property type="molecule type" value="Genomic_DNA"/>
</dbReference>
<accession>A0ABP3WGW3</accession>
<feature type="transmembrane region" description="Helical" evidence="2">
    <location>
        <begin position="23"/>
        <end position="45"/>
    </location>
</feature>
<dbReference type="Proteomes" id="UP001500021">
    <property type="component" value="Unassembled WGS sequence"/>
</dbReference>
<evidence type="ECO:0000313" key="4">
    <source>
        <dbReference type="Proteomes" id="UP001500021"/>
    </source>
</evidence>
<feature type="compositionally biased region" description="Basic and acidic residues" evidence="1">
    <location>
        <begin position="616"/>
        <end position="627"/>
    </location>
</feature>
<feature type="transmembrane region" description="Helical" evidence="2">
    <location>
        <begin position="401"/>
        <end position="423"/>
    </location>
</feature>
<keyword evidence="2" id="KW-0812">Transmembrane</keyword>
<protein>
    <submittedName>
        <fullName evidence="3">Uncharacterized protein</fullName>
    </submittedName>
</protein>
<feature type="region of interest" description="Disordered" evidence="1">
    <location>
        <begin position="595"/>
        <end position="627"/>
    </location>
</feature>
<reference evidence="4" key="1">
    <citation type="journal article" date="2019" name="Int. J. Syst. Evol. Microbiol.">
        <title>The Global Catalogue of Microorganisms (GCM) 10K type strain sequencing project: providing services to taxonomists for standard genome sequencing and annotation.</title>
        <authorList>
            <consortium name="The Broad Institute Genomics Platform"/>
            <consortium name="The Broad Institute Genome Sequencing Center for Infectious Disease"/>
            <person name="Wu L."/>
            <person name="Ma J."/>
        </authorList>
    </citation>
    <scope>NUCLEOTIDE SEQUENCE [LARGE SCALE GENOMIC DNA]</scope>
    <source>
        <strain evidence="4">JCM 15608</strain>
    </source>
</reference>
<organism evidence="3 4">
    <name type="scientific">Colwellia asteriadis</name>
    <dbReference type="NCBI Taxonomy" id="517723"/>
    <lineage>
        <taxon>Bacteria</taxon>
        <taxon>Pseudomonadati</taxon>
        <taxon>Pseudomonadota</taxon>
        <taxon>Gammaproteobacteria</taxon>
        <taxon>Alteromonadales</taxon>
        <taxon>Colwelliaceae</taxon>
        <taxon>Colwellia</taxon>
    </lineage>
</organism>
<gene>
    <name evidence="3" type="ORF">GCM10009111_08880</name>
</gene>
<keyword evidence="2" id="KW-0472">Membrane</keyword>
<feature type="transmembrane region" description="Helical" evidence="2">
    <location>
        <begin position="443"/>
        <end position="460"/>
    </location>
</feature>
<name>A0ABP3WGW3_9GAMM</name>
<proteinExistence type="predicted"/>
<feature type="transmembrane region" description="Helical" evidence="2">
    <location>
        <begin position="51"/>
        <end position="70"/>
    </location>
</feature>
<evidence type="ECO:0000256" key="1">
    <source>
        <dbReference type="SAM" id="MobiDB-lite"/>
    </source>
</evidence>
<dbReference type="RefSeq" id="WP_343815446.1">
    <property type="nucleotide sequence ID" value="NZ_BAAAFA010000002.1"/>
</dbReference>